<organism evidence="2 3">
    <name type="scientific">Ceratobasidium theobromae</name>
    <dbReference type="NCBI Taxonomy" id="1582974"/>
    <lineage>
        <taxon>Eukaryota</taxon>
        <taxon>Fungi</taxon>
        <taxon>Dikarya</taxon>
        <taxon>Basidiomycota</taxon>
        <taxon>Agaricomycotina</taxon>
        <taxon>Agaricomycetes</taxon>
        <taxon>Cantharellales</taxon>
        <taxon>Ceratobasidiaceae</taxon>
        <taxon>Ceratobasidium</taxon>
    </lineage>
</organism>
<dbReference type="Pfam" id="PF14780">
    <property type="entry name" value="NEPRO_N"/>
    <property type="match status" value="1"/>
</dbReference>
<dbReference type="AlphaFoldDB" id="A0A5N5QRD8"/>
<reference evidence="2 3" key="1">
    <citation type="journal article" date="2019" name="Fungal Biol. Biotechnol.">
        <title>Draft genome sequence of fastidious pathogen Ceratobasidium theobromae, which causes vascular-streak dieback in Theobroma cacao.</title>
        <authorList>
            <person name="Ali S.S."/>
            <person name="Asman A."/>
            <person name="Shao J."/>
            <person name="Firmansyah A.P."/>
            <person name="Susilo A.W."/>
            <person name="Rosmana A."/>
            <person name="McMahon P."/>
            <person name="Junaid M."/>
            <person name="Guest D."/>
            <person name="Kheng T.Y."/>
            <person name="Meinhardt L.W."/>
            <person name="Bailey B.A."/>
        </authorList>
    </citation>
    <scope>NUCLEOTIDE SEQUENCE [LARGE SCALE GENOMIC DNA]</scope>
    <source>
        <strain evidence="2 3">CT2</strain>
    </source>
</reference>
<comment type="caution">
    <text evidence="2">The sequence shown here is derived from an EMBL/GenBank/DDBJ whole genome shotgun (WGS) entry which is preliminary data.</text>
</comment>
<accession>A0A5N5QRD8</accession>
<name>A0A5N5QRD8_9AGAM</name>
<feature type="domain" description="Nucleolus and neural progenitor protein-like N-terminal" evidence="1">
    <location>
        <begin position="2"/>
        <end position="138"/>
    </location>
</feature>
<sequence>MHLLERVYYKGKNQHGSSLFWRNVVSARRMTARIYETNLPRLLEILSSIFHEEPFKGQKVFSGAWTRVPPPETIAQILERLLNIGELLKAAIIAFQKAYSAFCLALPNTAFLQLTVVLVSIVSRNNTLASTILDKLSTIIPRVYAVFEILEPPIPAVRRLSKLITRFSLEPAAQHPINSPTPFRPTTSNAALSIDDAEDIGSTVARSALPVPGTPNSTRARLSSLPPGTIPIDHTHDSAPSRPVDIETITTWEQPQTHHIGTIPIKNRAPAEFTSSLTTEPRNEGITVATPKLTKRKKMRNEIDDIFG</sequence>
<evidence type="ECO:0000313" key="2">
    <source>
        <dbReference type="EMBL" id="KAB5594121.1"/>
    </source>
</evidence>
<proteinExistence type="predicted"/>
<evidence type="ECO:0000259" key="1">
    <source>
        <dbReference type="Pfam" id="PF14780"/>
    </source>
</evidence>
<gene>
    <name evidence="2" type="ORF">CTheo_2458</name>
</gene>
<evidence type="ECO:0000313" key="3">
    <source>
        <dbReference type="Proteomes" id="UP000383932"/>
    </source>
</evidence>
<keyword evidence="3" id="KW-1185">Reference proteome</keyword>
<protein>
    <recommendedName>
        <fullName evidence="1">Nucleolus and neural progenitor protein-like N-terminal domain-containing protein</fullName>
    </recommendedName>
</protein>
<dbReference type="OrthoDB" id="114080at2759"/>
<dbReference type="EMBL" id="SSOP01000025">
    <property type="protein sequence ID" value="KAB5594121.1"/>
    <property type="molecule type" value="Genomic_DNA"/>
</dbReference>
<dbReference type="InterPro" id="IPR027951">
    <property type="entry name" value="Nepro_N"/>
</dbReference>
<dbReference type="Proteomes" id="UP000383932">
    <property type="component" value="Unassembled WGS sequence"/>
</dbReference>